<feature type="transmembrane region" description="Helical" evidence="1">
    <location>
        <begin position="35"/>
        <end position="56"/>
    </location>
</feature>
<keyword evidence="3" id="KW-1185">Reference proteome</keyword>
<evidence type="ECO:0000256" key="1">
    <source>
        <dbReference type="SAM" id="Phobius"/>
    </source>
</evidence>
<feature type="transmembrane region" description="Helical" evidence="1">
    <location>
        <begin position="6"/>
        <end position="28"/>
    </location>
</feature>
<keyword evidence="1" id="KW-0472">Membrane</keyword>
<organism evidence="2 3">
    <name type="scientific">Pseudolactococcus hodotermopsidis</name>
    <dbReference type="NCBI Taxonomy" id="2709157"/>
    <lineage>
        <taxon>Bacteria</taxon>
        <taxon>Bacillati</taxon>
        <taxon>Bacillota</taxon>
        <taxon>Bacilli</taxon>
        <taxon>Lactobacillales</taxon>
        <taxon>Streptococcaceae</taxon>
        <taxon>Pseudolactococcus</taxon>
    </lineage>
</organism>
<accession>A0A6A0BFJ3</accession>
<sequence length="133" mass="15079">MKIAFFDMFFILFFILSVSLLAFVFVAVFVKKKKLLLTLGTVVFLFPLIFGGVYLVENLPSLQIAILSDSLKIKALNAYASKDTPIKIAGLLVGKSSYQETLDVFGNNFRRHYFCVILMRKELSMLILKIKLS</sequence>
<dbReference type="EMBL" id="BLLI01000058">
    <property type="protein sequence ID" value="GFH43118.1"/>
    <property type="molecule type" value="Genomic_DNA"/>
</dbReference>
<protein>
    <submittedName>
        <fullName evidence="2">Uncharacterized protein</fullName>
    </submittedName>
</protein>
<keyword evidence="1" id="KW-0812">Transmembrane</keyword>
<evidence type="ECO:0000313" key="2">
    <source>
        <dbReference type="EMBL" id="GFH43118.1"/>
    </source>
</evidence>
<evidence type="ECO:0000313" key="3">
    <source>
        <dbReference type="Proteomes" id="UP000480303"/>
    </source>
</evidence>
<proteinExistence type="predicted"/>
<keyword evidence="1" id="KW-1133">Transmembrane helix</keyword>
<reference evidence="2 3" key="1">
    <citation type="submission" date="2020-02" db="EMBL/GenBank/DDBJ databases">
        <title>Draft genome sequence of Lactococcus sp. Hs30E4-3.</title>
        <authorList>
            <person name="Noda S."/>
            <person name="Yuki M."/>
            <person name="Ohkuma M."/>
        </authorList>
    </citation>
    <scope>NUCLEOTIDE SEQUENCE [LARGE SCALE GENOMIC DNA]</scope>
    <source>
        <strain evidence="2 3">Hs30E4-3</strain>
    </source>
</reference>
<dbReference type="RefSeq" id="WP_172209557.1">
    <property type="nucleotide sequence ID" value="NZ_BLLI01000058.1"/>
</dbReference>
<comment type="caution">
    <text evidence="2">The sequence shown here is derived from an EMBL/GenBank/DDBJ whole genome shotgun (WGS) entry which is preliminary data.</text>
</comment>
<gene>
    <name evidence="2" type="ORF">Hs30E_16690</name>
</gene>
<dbReference type="AlphaFoldDB" id="A0A6A0BFJ3"/>
<dbReference type="Proteomes" id="UP000480303">
    <property type="component" value="Unassembled WGS sequence"/>
</dbReference>
<name>A0A6A0BFJ3_9LACT</name>